<dbReference type="Proteomes" id="UP000253941">
    <property type="component" value="Unassembled WGS sequence"/>
</dbReference>
<comment type="caution">
    <text evidence="2">The sequence shown here is derived from an EMBL/GenBank/DDBJ whole genome shotgun (WGS) entry which is preliminary data.</text>
</comment>
<dbReference type="InterPro" id="IPR036526">
    <property type="entry name" value="C-N_Hydrolase_sf"/>
</dbReference>
<sequence>MTARTAGDVKVALWATNLARPLNGIGAWAAEVDARMAAARAQGAEIFVMPEYASAQWLSFAPDDLPASEEIAWMAAQAPDALAAVADLPARHNMALLPGSWPWRAEAGESDGDVGFVNRAWLLLPDGRRYHQDKLCLTPSEKDPDGWMLNPGGQFQFVEWNGLRLATAICLDVELPALASRIAPYRPDLLLVPSMTERLSGHYRVHSCARARAVELQAAVLAVGVIGDAATGRPRDGNTGGAAVYVPSEPDLGYTGVRDEIAPAAEVEGGGPVLVSDIPVNRIRALREGAAEVWPGAWTADHIEILDETT</sequence>
<evidence type="ECO:0000313" key="3">
    <source>
        <dbReference type="Proteomes" id="UP000253941"/>
    </source>
</evidence>
<evidence type="ECO:0000313" key="2">
    <source>
        <dbReference type="EMBL" id="RDD63114.1"/>
    </source>
</evidence>
<feature type="domain" description="CN hydrolase" evidence="1">
    <location>
        <begin position="9"/>
        <end position="280"/>
    </location>
</feature>
<dbReference type="PROSITE" id="PS50263">
    <property type="entry name" value="CN_HYDROLASE"/>
    <property type="match status" value="1"/>
</dbReference>
<dbReference type="RefSeq" id="WP_114581064.1">
    <property type="nucleotide sequence ID" value="NZ_QPMH01000003.1"/>
</dbReference>
<dbReference type="AlphaFoldDB" id="A0A369TEW0"/>
<organism evidence="2 3">
    <name type="scientific">Ferruginivarius sediminum</name>
    <dbReference type="NCBI Taxonomy" id="2661937"/>
    <lineage>
        <taxon>Bacteria</taxon>
        <taxon>Pseudomonadati</taxon>
        <taxon>Pseudomonadota</taxon>
        <taxon>Alphaproteobacteria</taxon>
        <taxon>Rhodospirillales</taxon>
        <taxon>Rhodospirillaceae</taxon>
        <taxon>Ferruginivarius</taxon>
    </lineage>
</organism>
<accession>A0A369TEW0</accession>
<dbReference type="PANTHER" id="PTHR23088:SF50">
    <property type="entry name" value="HYDROLASE YHCX"/>
    <property type="match status" value="1"/>
</dbReference>
<dbReference type="Gene3D" id="3.60.110.10">
    <property type="entry name" value="Carbon-nitrogen hydrolase"/>
    <property type="match status" value="1"/>
</dbReference>
<gene>
    <name evidence="2" type="ORF">DRB17_04910</name>
</gene>
<keyword evidence="3" id="KW-1185">Reference proteome</keyword>
<proteinExistence type="predicted"/>
<evidence type="ECO:0000259" key="1">
    <source>
        <dbReference type="PROSITE" id="PS50263"/>
    </source>
</evidence>
<dbReference type="InterPro" id="IPR003010">
    <property type="entry name" value="C-N_Hydrolase"/>
</dbReference>
<dbReference type="Pfam" id="PF00795">
    <property type="entry name" value="CN_hydrolase"/>
    <property type="match status" value="1"/>
</dbReference>
<protein>
    <submittedName>
        <fullName evidence="2">Nitrilase</fullName>
    </submittedName>
</protein>
<name>A0A369TEW0_9PROT</name>
<reference evidence="2 3" key="1">
    <citation type="submission" date="2018-07" db="EMBL/GenBank/DDBJ databases">
        <title>Venubactetium sediminum gen. nov., sp. nov., isolated from a marine solar saltern.</title>
        <authorList>
            <person name="Wang S."/>
        </authorList>
    </citation>
    <scope>NUCLEOTIDE SEQUENCE [LARGE SCALE GENOMIC DNA]</scope>
    <source>
        <strain evidence="2 3">WD2A32</strain>
    </source>
</reference>
<dbReference type="SUPFAM" id="SSF56317">
    <property type="entry name" value="Carbon-nitrogen hydrolase"/>
    <property type="match status" value="1"/>
</dbReference>
<dbReference type="EMBL" id="QPMH01000003">
    <property type="protein sequence ID" value="RDD63114.1"/>
    <property type="molecule type" value="Genomic_DNA"/>
</dbReference>
<dbReference type="PANTHER" id="PTHR23088">
    <property type="entry name" value="NITRILASE-RELATED"/>
    <property type="match status" value="1"/>
</dbReference>